<protein>
    <submittedName>
        <fullName evidence="2">Uncharacterized protein</fullName>
    </submittedName>
</protein>
<accession>A0ABR2YYM8</accession>
<evidence type="ECO:0000313" key="2">
    <source>
        <dbReference type="EMBL" id="KAK9916908.1"/>
    </source>
</evidence>
<feature type="compositionally biased region" description="Basic and acidic residues" evidence="1">
    <location>
        <begin position="7"/>
        <end position="19"/>
    </location>
</feature>
<dbReference type="Proteomes" id="UP001491310">
    <property type="component" value="Unassembled WGS sequence"/>
</dbReference>
<organism evidence="2 3">
    <name type="scientific">Coccomyxa subellipsoidea</name>
    <dbReference type="NCBI Taxonomy" id="248742"/>
    <lineage>
        <taxon>Eukaryota</taxon>
        <taxon>Viridiplantae</taxon>
        <taxon>Chlorophyta</taxon>
        <taxon>core chlorophytes</taxon>
        <taxon>Trebouxiophyceae</taxon>
        <taxon>Trebouxiophyceae incertae sedis</taxon>
        <taxon>Coccomyxaceae</taxon>
        <taxon>Coccomyxa</taxon>
    </lineage>
</organism>
<evidence type="ECO:0000313" key="3">
    <source>
        <dbReference type="Proteomes" id="UP001491310"/>
    </source>
</evidence>
<feature type="region of interest" description="Disordered" evidence="1">
    <location>
        <begin position="1"/>
        <end position="32"/>
    </location>
</feature>
<comment type="caution">
    <text evidence="2">The sequence shown here is derived from an EMBL/GenBank/DDBJ whole genome shotgun (WGS) entry which is preliminary data.</text>
</comment>
<gene>
    <name evidence="2" type="ORF">WJX75_008620</name>
</gene>
<dbReference type="EMBL" id="JALJOT010000003">
    <property type="protein sequence ID" value="KAK9916908.1"/>
    <property type="molecule type" value="Genomic_DNA"/>
</dbReference>
<name>A0ABR2YYM8_9CHLO</name>
<keyword evidence="3" id="KW-1185">Reference proteome</keyword>
<reference evidence="2 3" key="1">
    <citation type="journal article" date="2024" name="Nat. Commun.">
        <title>Phylogenomics reveals the evolutionary origins of lichenization in chlorophyte algae.</title>
        <authorList>
            <person name="Puginier C."/>
            <person name="Libourel C."/>
            <person name="Otte J."/>
            <person name="Skaloud P."/>
            <person name="Haon M."/>
            <person name="Grisel S."/>
            <person name="Petersen M."/>
            <person name="Berrin J.G."/>
            <person name="Delaux P.M."/>
            <person name="Dal Grande F."/>
            <person name="Keller J."/>
        </authorList>
    </citation>
    <scope>NUCLEOTIDE SEQUENCE [LARGE SCALE GENOMIC DNA]</scope>
    <source>
        <strain evidence="2 3">SAG 216-7</strain>
    </source>
</reference>
<sequence>MESIALFEERGPKLLEEPKNNQQKPDVDGSPSDSIDFGGVLPGMLHVVISGNEGLGKSYFAIWMLVRWLRKRLSVLWHSSGNEFFFSKDGKVLRDRYENVRYIVDGAMPRLSLSALQSFVAHYPDSSQHKRGRLMVAQGVPPQVH</sequence>
<proteinExistence type="predicted"/>
<evidence type="ECO:0000256" key="1">
    <source>
        <dbReference type="SAM" id="MobiDB-lite"/>
    </source>
</evidence>